<feature type="transmembrane region" description="Helical" evidence="10">
    <location>
        <begin position="108"/>
        <end position="134"/>
    </location>
</feature>
<dbReference type="Pfam" id="PF02133">
    <property type="entry name" value="Transp_cyt_pur"/>
    <property type="match status" value="1"/>
</dbReference>
<keyword evidence="6 10" id="KW-1133">Transmembrane helix</keyword>
<feature type="transmembrane region" description="Helical" evidence="10">
    <location>
        <begin position="218"/>
        <end position="237"/>
    </location>
</feature>
<feature type="transmembrane region" description="Helical" evidence="10">
    <location>
        <begin position="381"/>
        <end position="400"/>
    </location>
</feature>
<proteinExistence type="inferred from homology"/>
<keyword evidence="12" id="KW-1185">Reference proteome</keyword>
<keyword evidence="3 8" id="KW-0813">Transport</keyword>
<feature type="transmembrane region" description="Helical" evidence="10">
    <location>
        <begin position="406"/>
        <end position="426"/>
    </location>
</feature>
<comment type="subcellular location">
    <subcellularLocation>
        <location evidence="1">Membrane</location>
        <topology evidence="1">Multi-pass membrane protein</topology>
    </subcellularLocation>
</comment>
<evidence type="ECO:0000256" key="3">
    <source>
        <dbReference type="ARBA" id="ARBA00022448"/>
    </source>
</evidence>
<evidence type="ECO:0000256" key="6">
    <source>
        <dbReference type="ARBA" id="ARBA00022989"/>
    </source>
</evidence>
<feature type="transmembrane region" description="Helical" evidence="10">
    <location>
        <begin position="342"/>
        <end position="369"/>
    </location>
</feature>
<dbReference type="InterPro" id="IPR001248">
    <property type="entry name" value="Pur-cyt_permease"/>
</dbReference>
<evidence type="ECO:0000256" key="2">
    <source>
        <dbReference type="ARBA" id="ARBA00008974"/>
    </source>
</evidence>
<accession>A0A6A6CW70</accession>
<dbReference type="PIRSF" id="PIRSF002744">
    <property type="entry name" value="Pur-cyt_permease"/>
    <property type="match status" value="1"/>
</dbReference>
<evidence type="ECO:0000256" key="1">
    <source>
        <dbReference type="ARBA" id="ARBA00004141"/>
    </source>
</evidence>
<sequence length="516" mass="55708">MANITADIEKADGKAATEVHDSGSSGQDACSVRDDHVEQHASLLARSWQFLYLELTETRGVQRVPPEERQEPSVSRYVQMISLWASANLTANHVTLGLLGPSVYGLSFLDSALCATFGVIVGSACTGYIATFGPQSGNRSMIIARYTMGWWPSRICALLNIVIMFGYGCIDTIIGGQVLSAVADGEVSVVAGVVIIAVICWLITVLGMPVIHTYEKYAWIPQAAVLLILAGCAGPHFDIISPSTGNTATIAGNRLSMFALCLSAPSSWASAGADFYVYFAEDTSRSMTFLLTWLGETLGYMFALLLGIGLATGIPHQQNWAAADDISPGAVLVAGFDPLNRFGKFCAVVLMLGVIANNVPGTYACGLGFQCLGSWPLKVPRIFCTTLSVIIYTICGAVGRNHLYDIFQNFLSLMGYWITIWIVLTLEEQLIFRRKSGYNWADWNTKSKLPIGLAALAAFLIGWAGAVLCMNQVYYVGPISNLIGDDGSDMGLFVGSSWAALLFPPLRYLELKYIGR</sequence>
<feature type="transmembrane region" description="Helical" evidence="10">
    <location>
        <begin position="453"/>
        <end position="475"/>
    </location>
</feature>
<dbReference type="Gene3D" id="1.10.4160.10">
    <property type="entry name" value="Hydantoin permease"/>
    <property type="match status" value="1"/>
</dbReference>
<evidence type="ECO:0000256" key="9">
    <source>
        <dbReference type="SAM" id="MobiDB-lite"/>
    </source>
</evidence>
<evidence type="ECO:0000256" key="7">
    <source>
        <dbReference type="ARBA" id="ARBA00023136"/>
    </source>
</evidence>
<reference evidence="11" key="1">
    <citation type="journal article" date="2020" name="Stud. Mycol.">
        <title>101 Dothideomycetes genomes: a test case for predicting lifestyles and emergence of pathogens.</title>
        <authorList>
            <person name="Haridas S."/>
            <person name="Albert R."/>
            <person name="Binder M."/>
            <person name="Bloem J."/>
            <person name="Labutti K."/>
            <person name="Salamov A."/>
            <person name="Andreopoulos B."/>
            <person name="Baker S."/>
            <person name="Barry K."/>
            <person name="Bills G."/>
            <person name="Bluhm B."/>
            <person name="Cannon C."/>
            <person name="Castanera R."/>
            <person name="Culley D."/>
            <person name="Daum C."/>
            <person name="Ezra D."/>
            <person name="Gonzalez J."/>
            <person name="Henrissat B."/>
            <person name="Kuo A."/>
            <person name="Liang C."/>
            <person name="Lipzen A."/>
            <person name="Lutzoni F."/>
            <person name="Magnuson J."/>
            <person name="Mondo S."/>
            <person name="Nolan M."/>
            <person name="Ohm R."/>
            <person name="Pangilinan J."/>
            <person name="Park H.-J."/>
            <person name="Ramirez L."/>
            <person name="Alfaro M."/>
            <person name="Sun H."/>
            <person name="Tritt A."/>
            <person name="Yoshinaga Y."/>
            <person name="Zwiers L.-H."/>
            <person name="Turgeon B."/>
            <person name="Goodwin S."/>
            <person name="Spatafora J."/>
            <person name="Crous P."/>
            <person name="Grigoriev I."/>
        </authorList>
    </citation>
    <scope>NUCLEOTIDE SEQUENCE</scope>
    <source>
        <strain evidence="11">ATCC 36951</strain>
    </source>
</reference>
<keyword evidence="5 10" id="KW-0812">Transmembrane</keyword>
<organism evidence="11 12">
    <name type="scientific">Zasmidium cellare ATCC 36951</name>
    <dbReference type="NCBI Taxonomy" id="1080233"/>
    <lineage>
        <taxon>Eukaryota</taxon>
        <taxon>Fungi</taxon>
        <taxon>Dikarya</taxon>
        <taxon>Ascomycota</taxon>
        <taxon>Pezizomycotina</taxon>
        <taxon>Dothideomycetes</taxon>
        <taxon>Dothideomycetidae</taxon>
        <taxon>Mycosphaerellales</taxon>
        <taxon>Mycosphaerellaceae</taxon>
        <taxon>Zasmidium</taxon>
    </lineage>
</organism>
<feature type="transmembrane region" description="Helical" evidence="10">
    <location>
        <begin position="187"/>
        <end position="211"/>
    </location>
</feature>
<feature type="transmembrane region" description="Helical" evidence="10">
    <location>
        <begin position="291"/>
        <end position="314"/>
    </location>
</feature>
<dbReference type="RefSeq" id="XP_033671842.1">
    <property type="nucleotide sequence ID" value="XM_033804707.1"/>
</dbReference>
<gene>
    <name evidence="11" type="ORF">M409DRAFT_18923</name>
</gene>
<evidence type="ECO:0000256" key="8">
    <source>
        <dbReference type="PIRNR" id="PIRNR002744"/>
    </source>
</evidence>
<dbReference type="PANTHER" id="PTHR31806:SF8">
    <property type="entry name" value="TRANSPORTER, PUTATIVE (AFU_ORTHOLOGUE AFUA_2G03000)-RELATED"/>
    <property type="match status" value="1"/>
</dbReference>
<dbReference type="Proteomes" id="UP000799537">
    <property type="component" value="Unassembled WGS sequence"/>
</dbReference>
<protein>
    <recommendedName>
        <fullName evidence="13">Nucleoside transporter</fullName>
    </recommendedName>
</protein>
<dbReference type="GO" id="GO:0022857">
    <property type="term" value="F:transmembrane transporter activity"/>
    <property type="evidence" value="ECO:0007669"/>
    <property type="project" value="InterPro"/>
</dbReference>
<comment type="similarity">
    <text evidence="2 8">Belongs to the purine-cytosine permease (2.A.39) family.</text>
</comment>
<dbReference type="OrthoDB" id="5428495at2759"/>
<evidence type="ECO:0000313" key="11">
    <source>
        <dbReference type="EMBL" id="KAF2170953.1"/>
    </source>
</evidence>
<name>A0A6A6CW70_ZASCE</name>
<keyword evidence="7 8" id="KW-0472">Membrane</keyword>
<dbReference type="GO" id="GO:0000329">
    <property type="term" value="C:fungal-type vacuole membrane"/>
    <property type="evidence" value="ECO:0007669"/>
    <property type="project" value="TreeGrafter"/>
</dbReference>
<evidence type="ECO:0000256" key="10">
    <source>
        <dbReference type="SAM" id="Phobius"/>
    </source>
</evidence>
<dbReference type="AlphaFoldDB" id="A0A6A6CW70"/>
<evidence type="ECO:0008006" key="13">
    <source>
        <dbReference type="Google" id="ProtNLM"/>
    </source>
</evidence>
<feature type="region of interest" description="Disordered" evidence="9">
    <location>
        <begin position="12"/>
        <end position="31"/>
    </location>
</feature>
<feature type="transmembrane region" description="Helical" evidence="10">
    <location>
        <begin position="257"/>
        <end position="279"/>
    </location>
</feature>
<evidence type="ECO:0000313" key="12">
    <source>
        <dbReference type="Proteomes" id="UP000799537"/>
    </source>
</evidence>
<feature type="transmembrane region" description="Helical" evidence="10">
    <location>
        <begin position="490"/>
        <end position="509"/>
    </location>
</feature>
<evidence type="ECO:0000256" key="5">
    <source>
        <dbReference type="ARBA" id="ARBA00022692"/>
    </source>
</evidence>
<dbReference type="GO" id="GO:0015851">
    <property type="term" value="P:nucleobase transport"/>
    <property type="evidence" value="ECO:0007669"/>
    <property type="project" value="UniProtKB-ARBA"/>
</dbReference>
<dbReference type="PANTHER" id="PTHR31806">
    <property type="entry name" value="PURINE-CYTOSINE PERMEASE FCY2-RELATED"/>
    <property type="match status" value="1"/>
</dbReference>
<dbReference type="InterPro" id="IPR026030">
    <property type="entry name" value="Pur-cyt_permease_Fcy2/21/22"/>
</dbReference>
<keyword evidence="4" id="KW-0597">Phosphoprotein</keyword>
<feature type="compositionally biased region" description="Basic and acidic residues" evidence="9">
    <location>
        <begin position="12"/>
        <end position="21"/>
    </location>
</feature>
<dbReference type="FunFam" id="1.10.4160.10:FF:000002">
    <property type="entry name" value="Purine-cytosine permease fcyB"/>
    <property type="match status" value="1"/>
</dbReference>
<dbReference type="GO" id="GO:0005886">
    <property type="term" value="C:plasma membrane"/>
    <property type="evidence" value="ECO:0007669"/>
    <property type="project" value="TreeGrafter"/>
</dbReference>
<evidence type="ECO:0000256" key="4">
    <source>
        <dbReference type="ARBA" id="ARBA00022553"/>
    </source>
</evidence>
<dbReference type="GeneID" id="54557979"/>
<feature type="transmembrane region" description="Helical" evidence="10">
    <location>
        <begin position="155"/>
        <end position="175"/>
    </location>
</feature>
<dbReference type="EMBL" id="ML993584">
    <property type="protein sequence ID" value="KAF2170953.1"/>
    <property type="molecule type" value="Genomic_DNA"/>
</dbReference>